<evidence type="ECO:0000259" key="1">
    <source>
        <dbReference type="Pfam" id="PF06983"/>
    </source>
</evidence>
<dbReference type="CDD" id="cd06588">
    <property type="entry name" value="PhnB_like"/>
    <property type="match status" value="1"/>
</dbReference>
<dbReference type="RefSeq" id="WP_147043022.1">
    <property type="nucleotide sequence ID" value="NZ_BAABIR010000003.1"/>
</dbReference>
<dbReference type="Pfam" id="PF06983">
    <property type="entry name" value="3-dmu-9_3-mt"/>
    <property type="match status" value="1"/>
</dbReference>
<protein>
    <submittedName>
        <fullName evidence="2">VOC family protein</fullName>
    </submittedName>
</protein>
<comment type="caution">
    <text evidence="2">The sequence shown here is derived from an EMBL/GenBank/DDBJ whole genome shotgun (WGS) entry which is preliminary data.</text>
</comment>
<gene>
    <name evidence="2" type="ORF">FRZ32_08045</name>
</gene>
<evidence type="ECO:0000313" key="3">
    <source>
        <dbReference type="Proteomes" id="UP000321249"/>
    </source>
</evidence>
<proteinExistence type="predicted"/>
<dbReference type="OrthoDB" id="9806473at2"/>
<name>A0A5C6TTL7_9SPHN</name>
<dbReference type="AlphaFoldDB" id="A0A5C6TTL7"/>
<keyword evidence="3" id="KW-1185">Reference proteome</keyword>
<dbReference type="EMBL" id="VOQQ01000001">
    <property type="protein sequence ID" value="TXC63616.1"/>
    <property type="molecule type" value="Genomic_DNA"/>
</dbReference>
<dbReference type="Proteomes" id="UP000321249">
    <property type="component" value="Unassembled WGS sequence"/>
</dbReference>
<organism evidence="2 3">
    <name type="scientific">Allosphingosinicella ginsenosidimutans</name>
    <dbReference type="NCBI Taxonomy" id="1176539"/>
    <lineage>
        <taxon>Bacteria</taxon>
        <taxon>Pseudomonadati</taxon>
        <taxon>Pseudomonadota</taxon>
        <taxon>Alphaproteobacteria</taxon>
        <taxon>Sphingomonadales</taxon>
        <taxon>Sphingomonadaceae</taxon>
        <taxon>Allosphingosinicella</taxon>
    </lineage>
</organism>
<dbReference type="InterPro" id="IPR009725">
    <property type="entry name" value="3_dmu_93_MTrfase"/>
</dbReference>
<dbReference type="PANTHER" id="PTHR33990">
    <property type="entry name" value="PROTEIN YJDN-RELATED"/>
    <property type="match status" value="1"/>
</dbReference>
<reference evidence="2 3" key="1">
    <citation type="journal article" date="2015" name="J. Microbiol.">
        <title>Sphingosinicella ginsenosidimutans sp. nov., with ginsenoside converting activity.</title>
        <authorList>
            <person name="Kim J.K."/>
            <person name="Kang M.S."/>
            <person name="Park S.C."/>
            <person name="Kim K.M."/>
            <person name="Choi K."/>
            <person name="Yoon M.H."/>
            <person name="Im W.T."/>
        </authorList>
    </citation>
    <scope>NUCLEOTIDE SEQUENCE [LARGE SCALE GENOMIC DNA]</scope>
    <source>
        <strain evidence="2 3">BS-11</strain>
    </source>
</reference>
<feature type="domain" description="PhnB-like" evidence="1">
    <location>
        <begin position="4"/>
        <end position="119"/>
    </location>
</feature>
<accession>A0A5C6TTL7</accession>
<evidence type="ECO:0000313" key="2">
    <source>
        <dbReference type="EMBL" id="TXC63616.1"/>
    </source>
</evidence>
<dbReference type="PIRSF" id="PIRSF021700">
    <property type="entry name" value="3_dmu_93_MTrfase"/>
    <property type="match status" value="1"/>
</dbReference>
<dbReference type="InterPro" id="IPR028973">
    <property type="entry name" value="PhnB-like"/>
</dbReference>
<dbReference type="Gene3D" id="3.10.180.10">
    <property type="entry name" value="2,3-Dihydroxybiphenyl 1,2-Dioxygenase, domain 1"/>
    <property type="match status" value="1"/>
</dbReference>
<sequence>MSDKITPCLWFNHDGEEAANFYVSLLPDSRVTRIVRAPVDTPSGPKGYPMVVEFTLAGRPYVALNGGPMFKHSEAVSFMIHTEDQEETDRLWNAITGNGGEASVCGWCKDKWGLSWQITPRRLLELTMNDDPGVASRAMAAMMTMGKIDIAAVERAAFDREAAA</sequence>
<dbReference type="SUPFAM" id="SSF54593">
    <property type="entry name" value="Glyoxalase/Bleomycin resistance protein/Dihydroxybiphenyl dioxygenase"/>
    <property type="match status" value="1"/>
</dbReference>
<dbReference type="InterPro" id="IPR029068">
    <property type="entry name" value="Glyas_Bleomycin-R_OHBP_Dase"/>
</dbReference>
<dbReference type="PANTHER" id="PTHR33990:SF2">
    <property type="entry name" value="PHNB-LIKE DOMAIN-CONTAINING PROTEIN"/>
    <property type="match status" value="1"/>
</dbReference>